<organism evidence="1 2">
    <name type="scientific">Sodaliphilus pleomorphus</name>
    <dbReference type="NCBI Taxonomy" id="2606626"/>
    <lineage>
        <taxon>Bacteria</taxon>
        <taxon>Pseudomonadati</taxon>
        <taxon>Bacteroidota</taxon>
        <taxon>Bacteroidia</taxon>
        <taxon>Bacteroidales</taxon>
        <taxon>Muribaculaceae</taxon>
        <taxon>Sodaliphilus</taxon>
    </lineage>
</organism>
<dbReference type="EMBL" id="VULT01000007">
    <property type="protein sequence ID" value="MSS17338.1"/>
    <property type="molecule type" value="Genomic_DNA"/>
</dbReference>
<protein>
    <submittedName>
        <fullName evidence="1">Uncharacterized protein</fullName>
    </submittedName>
</protein>
<evidence type="ECO:0000313" key="1">
    <source>
        <dbReference type="EMBL" id="MSS17338.1"/>
    </source>
</evidence>
<name>A0A6L5XDJ4_9BACT</name>
<dbReference type="AlphaFoldDB" id="A0A6L5XDJ4"/>
<reference evidence="1 2" key="1">
    <citation type="submission" date="2019-08" db="EMBL/GenBank/DDBJ databases">
        <title>In-depth cultivation of the pig gut microbiome towards novel bacterial diversity and tailored functional studies.</title>
        <authorList>
            <person name="Wylensek D."/>
            <person name="Hitch T.C.A."/>
            <person name="Clavel T."/>
        </authorList>
    </citation>
    <scope>NUCLEOTIDE SEQUENCE [LARGE SCALE GENOMIC DNA]</scope>
    <source>
        <strain evidence="1 2">Oil-RF-744-WCA-WT-10</strain>
    </source>
</reference>
<sequence>MKNEIKAKASINKNDIWRIINENHIKDNTDYSIYNFRNKSQEELYEQKGEIPKGVPSIYKETTVDYIIKIYNNEH</sequence>
<comment type="caution">
    <text evidence="1">The sequence shown here is derived from an EMBL/GenBank/DDBJ whole genome shotgun (WGS) entry which is preliminary data.</text>
</comment>
<dbReference type="Proteomes" id="UP000483362">
    <property type="component" value="Unassembled WGS sequence"/>
</dbReference>
<keyword evidence="2" id="KW-1185">Reference proteome</keyword>
<gene>
    <name evidence="1" type="ORF">FYJ29_06125</name>
</gene>
<proteinExistence type="predicted"/>
<evidence type="ECO:0000313" key="2">
    <source>
        <dbReference type="Proteomes" id="UP000483362"/>
    </source>
</evidence>
<accession>A0A6L5XDJ4</accession>
<dbReference type="RefSeq" id="WP_154327114.1">
    <property type="nucleotide sequence ID" value="NZ_CP045696.1"/>
</dbReference>